<reference evidence="1 2" key="1">
    <citation type="submission" date="2017-12" db="EMBL/GenBank/DDBJ databases">
        <title>High-resolution comparative analysis of great ape genomes.</title>
        <authorList>
            <person name="Pollen A."/>
            <person name="Hastie A."/>
            <person name="Hormozdiari F."/>
            <person name="Dougherty M."/>
            <person name="Liu R."/>
            <person name="Chaisson M."/>
            <person name="Hoppe E."/>
            <person name="Hill C."/>
            <person name="Pang A."/>
            <person name="Hillier L."/>
            <person name="Baker C."/>
            <person name="Armstrong J."/>
            <person name="Shendure J."/>
            <person name="Paten B."/>
            <person name="Wilson R."/>
            <person name="Chao H."/>
            <person name="Schneider V."/>
            <person name="Ventura M."/>
            <person name="Kronenberg Z."/>
            <person name="Murali S."/>
            <person name="Gordon D."/>
            <person name="Cantsilieris S."/>
            <person name="Munson K."/>
            <person name="Nelson B."/>
            <person name="Raja A."/>
            <person name="Underwood J."/>
            <person name="Diekhans M."/>
            <person name="Fiddes I."/>
            <person name="Haussler D."/>
            <person name="Eichler E."/>
        </authorList>
    </citation>
    <scope>NUCLEOTIDE SEQUENCE [LARGE SCALE GENOMIC DNA]</scope>
    <source>
        <strain evidence="1">Yerkes chimp pedigree #C0471</strain>
    </source>
</reference>
<evidence type="ECO:0000313" key="2">
    <source>
        <dbReference type="Proteomes" id="UP000236370"/>
    </source>
</evidence>
<sequence>NTFMKISVLARQHVSQKFLTNNNLKMYYEFCLFLLKPVIWHNIRKPGDPVTSSQTAASRPSLIQHV</sequence>
<protein>
    <submittedName>
        <fullName evidence="1">MALRD1 isoform 2</fullName>
    </submittedName>
</protein>
<evidence type="ECO:0000313" key="1">
    <source>
        <dbReference type="EMBL" id="PNI17033.1"/>
    </source>
</evidence>
<proteinExistence type="predicted"/>
<name>A0A2J8J2M8_PANTR</name>
<accession>A0A2J8J2M8</accession>
<gene>
    <name evidence="1" type="ORF">CK820_G0051235</name>
</gene>
<comment type="caution">
    <text evidence="1">The sequence shown here is derived from an EMBL/GenBank/DDBJ whole genome shotgun (WGS) entry which is preliminary data.</text>
</comment>
<dbReference type="AlphaFoldDB" id="A0A2J8J2M8"/>
<organism evidence="1 2">
    <name type="scientific">Pan troglodytes</name>
    <name type="common">Chimpanzee</name>
    <dbReference type="NCBI Taxonomy" id="9598"/>
    <lineage>
        <taxon>Eukaryota</taxon>
        <taxon>Metazoa</taxon>
        <taxon>Chordata</taxon>
        <taxon>Craniata</taxon>
        <taxon>Vertebrata</taxon>
        <taxon>Euteleostomi</taxon>
        <taxon>Mammalia</taxon>
        <taxon>Eutheria</taxon>
        <taxon>Euarchontoglires</taxon>
        <taxon>Primates</taxon>
        <taxon>Haplorrhini</taxon>
        <taxon>Catarrhini</taxon>
        <taxon>Hominidae</taxon>
        <taxon>Pan</taxon>
    </lineage>
</organism>
<feature type="non-terminal residue" evidence="1">
    <location>
        <position position="1"/>
    </location>
</feature>
<dbReference type="Proteomes" id="UP000236370">
    <property type="component" value="Unassembled WGS sequence"/>
</dbReference>
<dbReference type="EMBL" id="NBAG03000533">
    <property type="protein sequence ID" value="PNI17033.1"/>
    <property type="molecule type" value="Genomic_DNA"/>
</dbReference>